<dbReference type="Gene3D" id="1.10.8.60">
    <property type="match status" value="1"/>
</dbReference>
<evidence type="ECO:0000256" key="5">
    <source>
        <dbReference type="ARBA" id="ARBA00023128"/>
    </source>
</evidence>
<feature type="domain" description="AAA+ ATPase" evidence="7">
    <location>
        <begin position="771"/>
        <end position="905"/>
    </location>
</feature>
<dbReference type="InterPro" id="IPR056027">
    <property type="entry name" value="DUF7608"/>
</dbReference>
<keyword evidence="9" id="KW-1185">Reference proteome</keyword>
<dbReference type="InterPro" id="IPR003959">
    <property type="entry name" value="ATPase_AAA_core"/>
</dbReference>
<feature type="compositionally biased region" description="Low complexity" evidence="6">
    <location>
        <begin position="1032"/>
        <end position="1060"/>
    </location>
</feature>
<feature type="compositionally biased region" description="Basic and acidic residues" evidence="6">
    <location>
        <begin position="561"/>
        <end position="575"/>
    </location>
</feature>
<feature type="region of interest" description="Disordered" evidence="6">
    <location>
        <begin position="428"/>
        <end position="475"/>
    </location>
</feature>
<keyword evidence="4" id="KW-0067">ATP-binding</keyword>
<proteinExistence type="predicted"/>
<dbReference type="RefSeq" id="XP_033397020.1">
    <property type="nucleotide sequence ID" value="XM_033540579.1"/>
</dbReference>
<feature type="region of interest" description="Disordered" evidence="6">
    <location>
        <begin position="308"/>
        <end position="347"/>
    </location>
</feature>
<dbReference type="Proteomes" id="UP000799438">
    <property type="component" value="Unassembled WGS sequence"/>
</dbReference>
<dbReference type="SMART" id="SM00382">
    <property type="entry name" value="AAA"/>
    <property type="match status" value="1"/>
</dbReference>
<dbReference type="GO" id="GO:0005741">
    <property type="term" value="C:mitochondrial outer membrane"/>
    <property type="evidence" value="ECO:0007669"/>
    <property type="project" value="UniProtKB-SubCell"/>
</dbReference>
<evidence type="ECO:0000313" key="8">
    <source>
        <dbReference type="EMBL" id="KAF2141307.1"/>
    </source>
</evidence>
<dbReference type="Gene3D" id="3.40.50.300">
    <property type="entry name" value="P-loop containing nucleotide triphosphate hydrolases"/>
    <property type="match status" value="1"/>
</dbReference>
<organism evidence="8 9">
    <name type="scientific">Aplosporella prunicola CBS 121167</name>
    <dbReference type="NCBI Taxonomy" id="1176127"/>
    <lineage>
        <taxon>Eukaryota</taxon>
        <taxon>Fungi</taxon>
        <taxon>Dikarya</taxon>
        <taxon>Ascomycota</taxon>
        <taxon>Pezizomycotina</taxon>
        <taxon>Dothideomycetes</taxon>
        <taxon>Dothideomycetes incertae sedis</taxon>
        <taxon>Botryosphaeriales</taxon>
        <taxon>Aplosporellaceae</taxon>
        <taxon>Aplosporella</taxon>
    </lineage>
</organism>
<evidence type="ECO:0000313" key="9">
    <source>
        <dbReference type="Proteomes" id="UP000799438"/>
    </source>
</evidence>
<dbReference type="PROSITE" id="PS00674">
    <property type="entry name" value="AAA"/>
    <property type="match status" value="1"/>
</dbReference>
<dbReference type="InterPro" id="IPR051701">
    <property type="entry name" value="Mito_OM_Translocase_MSP1"/>
</dbReference>
<dbReference type="Pfam" id="PF17862">
    <property type="entry name" value="AAA_lid_3"/>
    <property type="match status" value="1"/>
</dbReference>
<dbReference type="GeneID" id="54298075"/>
<dbReference type="GO" id="GO:0016887">
    <property type="term" value="F:ATP hydrolysis activity"/>
    <property type="evidence" value="ECO:0007669"/>
    <property type="project" value="InterPro"/>
</dbReference>
<dbReference type="Pfam" id="PF00004">
    <property type="entry name" value="AAA"/>
    <property type="match status" value="1"/>
</dbReference>
<feature type="compositionally biased region" description="Polar residues" evidence="6">
    <location>
        <begin position="1002"/>
        <end position="1022"/>
    </location>
</feature>
<feature type="compositionally biased region" description="Polar residues" evidence="6">
    <location>
        <begin position="435"/>
        <end position="475"/>
    </location>
</feature>
<dbReference type="PANTHER" id="PTHR45644">
    <property type="entry name" value="AAA ATPASE, PUTATIVE (AFU_ORTHOLOGUE AFUA_2G12920)-RELATED-RELATED"/>
    <property type="match status" value="1"/>
</dbReference>
<dbReference type="PANTHER" id="PTHR45644:SF56">
    <property type="entry name" value="AAA ATPASE, PUTATIVE (AFU_ORTHOLOGUE AFUA_2G12920)-RELATED"/>
    <property type="match status" value="1"/>
</dbReference>
<evidence type="ECO:0000256" key="2">
    <source>
        <dbReference type="ARBA" id="ARBA00022741"/>
    </source>
</evidence>
<dbReference type="InterPro" id="IPR003593">
    <property type="entry name" value="AAA+_ATPase"/>
</dbReference>
<feature type="region of interest" description="Disordered" evidence="6">
    <location>
        <begin position="42"/>
        <end position="114"/>
    </location>
</feature>
<dbReference type="Pfam" id="PF24581">
    <property type="entry name" value="DUF7608"/>
    <property type="match status" value="1"/>
</dbReference>
<reference evidence="8" key="1">
    <citation type="journal article" date="2020" name="Stud. Mycol.">
        <title>101 Dothideomycetes genomes: a test case for predicting lifestyles and emergence of pathogens.</title>
        <authorList>
            <person name="Haridas S."/>
            <person name="Albert R."/>
            <person name="Binder M."/>
            <person name="Bloem J."/>
            <person name="Labutti K."/>
            <person name="Salamov A."/>
            <person name="Andreopoulos B."/>
            <person name="Baker S."/>
            <person name="Barry K."/>
            <person name="Bills G."/>
            <person name="Bluhm B."/>
            <person name="Cannon C."/>
            <person name="Castanera R."/>
            <person name="Culley D."/>
            <person name="Daum C."/>
            <person name="Ezra D."/>
            <person name="Gonzalez J."/>
            <person name="Henrissat B."/>
            <person name="Kuo A."/>
            <person name="Liang C."/>
            <person name="Lipzen A."/>
            <person name="Lutzoni F."/>
            <person name="Magnuson J."/>
            <person name="Mondo S."/>
            <person name="Nolan M."/>
            <person name="Ohm R."/>
            <person name="Pangilinan J."/>
            <person name="Park H.-J."/>
            <person name="Ramirez L."/>
            <person name="Alfaro M."/>
            <person name="Sun H."/>
            <person name="Tritt A."/>
            <person name="Yoshinaga Y."/>
            <person name="Zwiers L.-H."/>
            <person name="Turgeon B."/>
            <person name="Goodwin S."/>
            <person name="Spatafora J."/>
            <person name="Crous P."/>
            <person name="Grigoriev I."/>
        </authorList>
    </citation>
    <scope>NUCLEOTIDE SEQUENCE</scope>
    <source>
        <strain evidence="8">CBS 121167</strain>
    </source>
</reference>
<evidence type="ECO:0000256" key="4">
    <source>
        <dbReference type="ARBA" id="ARBA00022840"/>
    </source>
</evidence>
<keyword evidence="3" id="KW-0472">Membrane</keyword>
<feature type="region of interest" description="Disordered" evidence="6">
    <location>
        <begin position="972"/>
        <end position="1063"/>
    </location>
</feature>
<keyword evidence="3" id="KW-1000">Mitochondrion outer membrane</keyword>
<accession>A0A6A6BEF1</accession>
<feature type="compositionally biased region" description="Basic and acidic residues" evidence="6">
    <location>
        <begin position="53"/>
        <end position="67"/>
    </location>
</feature>
<keyword evidence="2" id="KW-0547">Nucleotide-binding</keyword>
<dbReference type="GO" id="GO:0005524">
    <property type="term" value="F:ATP binding"/>
    <property type="evidence" value="ECO:0007669"/>
    <property type="project" value="UniProtKB-KW"/>
</dbReference>
<sequence length="1127" mass="123709">MHAVTWQTVRRASRRIPAVFIAGQRRHLPRARPFHITSAARYAAVEPPPSSNEPRDSEHNGKGKQELEPQAADGTPAGAEVVSKDEERAKLVKNPTKNKVDARPYTVETKRSTRTKNYDGVPAINIPPRFLKKNVSLAEEMVAKVGEGEVHNWKELSRAIHKTLDEISVASKDNPHDELLNTAAKVFESNPNNGDGNGDGDKPRPFGKGIHLAVIYEVLTAISASLSTAHRELGKSFPSVKSNLILHTPIDGGMESLEEMIWQCCAEVDADVITLDAQDIAELVGDYFGDGQEPSAYSIRSLGYETHRSRSEGYEMEEDEVDEYEGEEDAEDPQEDPMVPTRSGNKGKKQAAFVLSGVSTVNLADLFRSPNGPKGKAAGRGFPGGDYIAGPMGRPQSTNAAQWDDMKLGNFLDELLLTNSTKRAEITSKMESGGKATSSSSEAQNITTSAPNSPETNQANPDAAQTQQNPSSMSPRTVVLIKDYKELSVTRQGAKVLDKITDIVHKRRQLGAEIMVVGLTASAELVPEFSRSSIKALQAENEDSFFRTIVVPIGPTVISHDAHSKSASHKSDARLTPRSALETDNERRNFAINERHIKDMFRRLDPNFDSRELSLELVQNNDNLESRVLAFHEVHRLALTAIGIKKALAESPDFKPELVRTAMTLLRLSDDVKFAWAAHERLMQNPKDVIDEMKKNKTTKTAADHRLERVQKTANKHEKKLLTGVVNPQHIKTTFNDVHATAETIEALKTMTSLSLQRPDAFTYGVLAADKIPGLLLYGPPGTGKTLLAKAVAKESGATVLEVSGSEVYDMYVGEGEKNVRALFSLARKLSPCVVFIDEADAIFGSRSGNRHRTSHREILNQFLKEWDGMNDLSVFIMVATNRPFDIDDAVLRRLPRRLLVDLPAQKDRKEILQIHLKDEQLDAAVSLDDLALRTPFYSGSDLKNLCVSAALACVREENAEAARFREAVKASQAEAEGENETGSAAEDKSASSNNSSNDASPTGSTTTDANPKTITISNDHTPPSVLDSILSFSSPSSSTSSSSPETPAPAAEPAYTFPARRTLRPHHFEQALREIGASVSEDMSSLAAIRKFDEQYGDKRGKRRRSAWGFHLADMEAKESDVRVRK</sequence>
<comment type="subcellular location">
    <subcellularLocation>
        <location evidence="1">Mitochondrion outer membrane</location>
        <topology evidence="1">Single-pass membrane protein</topology>
    </subcellularLocation>
</comment>
<name>A0A6A6BEF1_9PEZI</name>
<dbReference type="InterPro" id="IPR041569">
    <property type="entry name" value="AAA_lid_3"/>
</dbReference>
<dbReference type="InterPro" id="IPR027417">
    <property type="entry name" value="P-loop_NTPase"/>
</dbReference>
<dbReference type="OrthoDB" id="39734at2759"/>
<gene>
    <name evidence="8" type="ORF">K452DRAFT_288010</name>
</gene>
<keyword evidence="5" id="KW-0496">Mitochondrion</keyword>
<dbReference type="InterPro" id="IPR003960">
    <property type="entry name" value="ATPase_AAA_CS"/>
</dbReference>
<feature type="compositionally biased region" description="Low complexity" evidence="6">
    <location>
        <begin position="991"/>
        <end position="1001"/>
    </location>
</feature>
<dbReference type="SUPFAM" id="SSF52540">
    <property type="entry name" value="P-loop containing nucleoside triphosphate hydrolases"/>
    <property type="match status" value="1"/>
</dbReference>
<evidence type="ECO:0000259" key="7">
    <source>
        <dbReference type="SMART" id="SM00382"/>
    </source>
</evidence>
<dbReference type="AlphaFoldDB" id="A0A6A6BEF1"/>
<evidence type="ECO:0000256" key="1">
    <source>
        <dbReference type="ARBA" id="ARBA00004572"/>
    </source>
</evidence>
<dbReference type="EMBL" id="ML995487">
    <property type="protein sequence ID" value="KAF2141307.1"/>
    <property type="molecule type" value="Genomic_DNA"/>
</dbReference>
<evidence type="ECO:0000256" key="3">
    <source>
        <dbReference type="ARBA" id="ARBA00022787"/>
    </source>
</evidence>
<feature type="compositionally biased region" description="Acidic residues" evidence="6">
    <location>
        <begin position="314"/>
        <end position="335"/>
    </location>
</feature>
<evidence type="ECO:0000256" key="6">
    <source>
        <dbReference type="SAM" id="MobiDB-lite"/>
    </source>
</evidence>
<protein>
    <recommendedName>
        <fullName evidence="7">AAA+ ATPase domain-containing protein</fullName>
    </recommendedName>
</protein>
<feature type="region of interest" description="Disordered" evidence="6">
    <location>
        <begin position="561"/>
        <end position="580"/>
    </location>
</feature>